<dbReference type="InParanoid" id="G2WXM9"/>
<reference evidence="1 2" key="1">
    <citation type="submission" date="2008-03" db="EMBL/GenBank/DDBJ databases">
        <title>The Genome Sequence of Verticillium dahliae VdLs.17.</title>
        <authorList>
            <consortium name="The Broad Institute Genome Sequencing Platform"/>
            <person name="Ma L.-J.J."/>
            <person name="Klosterman S.J."/>
            <person name="Subbarao K."/>
            <person name="Dobinson K."/>
            <person name="Veronese P."/>
            <person name="Kang S."/>
            <person name="Gold S.E."/>
            <person name="Young S."/>
            <person name="Jaffe D."/>
            <person name="Gnerre S."/>
            <person name="Berlin A."/>
            <person name="Heiman D."/>
            <person name="Hepburn T."/>
            <person name="Sykes S."/>
            <person name="Alvarado L."/>
            <person name="Kodira C.D."/>
            <person name="Lander E."/>
            <person name="Galagan J."/>
            <person name="Nusbaum C."/>
            <person name="Birren B."/>
        </authorList>
    </citation>
    <scope>NUCLEOTIDE SEQUENCE [LARGE SCALE GENOMIC DNA]</scope>
    <source>
        <strain evidence="2">VdLs.17 / ATCC MYA-4575 / FGSC 10137</strain>
    </source>
</reference>
<dbReference type="EMBL" id="DS572698">
    <property type="protein sequence ID" value="EGY20837.1"/>
    <property type="molecule type" value="Genomic_DNA"/>
</dbReference>
<name>G2WXM9_VERDV</name>
<organism evidence="1 2">
    <name type="scientific">Verticillium dahliae (strain VdLs.17 / ATCC MYA-4575 / FGSC 10137)</name>
    <name type="common">Verticillium wilt</name>
    <dbReference type="NCBI Taxonomy" id="498257"/>
    <lineage>
        <taxon>Eukaryota</taxon>
        <taxon>Fungi</taxon>
        <taxon>Dikarya</taxon>
        <taxon>Ascomycota</taxon>
        <taxon>Pezizomycotina</taxon>
        <taxon>Sordariomycetes</taxon>
        <taxon>Hypocreomycetidae</taxon>
        <taxon>Glomerellales</taxon>
        <taxon>Plectosphaerellaceae</taxon>
        <taxon>Verticillium</taxon>
    </lineage>
</organism>
<evidence type="ECO:0000313" key="2">
    <source>
        <dbReference type="Proteomes" id="UP000001611"/>
    </source>
</evidence>
<sequence>MSHEYPQPNELPRLRMDQAPGTWNNFDFTEFSDFSFTNASDTQQMPDELLLQPLLDPRISSPDENAAQYTAWEWNGNDQCYQPEDSPTHQDNSNFDHALAEGTDEDIRVDAGSETISIGREVLDLVRRATQFEEHVKQRLAKIEKTVELWANRMEEDKDRMCQEIDANIEKLKAWSTEVEAAVQEARVRN</sequence>
<dbReference type="AlphaFoldDB" id="G2WXM9"/>
<dbReference type="HOGENOM" id="CLU_1361350_0_0_1"/>
<dbReference type="GeneID" id="20703824"/>
<proteinExistence type="predicted"/>
<keyword evidence="2" id="KW-1185">Reference proteome</keyword>
<dbReference type="RefSeq" id="XP_009651309.1">
    <property type="nucleotide sequence ID" value="XM_009653014.1"/>
</dbReference>
<dbReference type="Proteomes" id="UP000001611">
    <property type="component" value="Chromosome 3"/>
</dbReference>
<gene>
    <name evidence="1" type="ORF">VDAG_02361</name>
</gene>
<protein>
    <submittedName>
        <fullName evidence="1">Uncharacterized protein</fullName>
    </submittedName>
</protein>
<accession>G2WXM9</accession>
<evidence type="ECO:0000313" key="1">
    <source>
        <dbReference type="EMBL" id="EGY20837.1"/>
    </source>
</evidence>
<dbReference type="KEGG" id="vda:VDAG_02361"/>